<name>A0A4P2Q8W0_SORCE</name>
<dbReference type="RefSeq" id="WP_129353365.1">
    <property type="nucleotide sequence ID" value="NZ_CP012670.1"/>
</dbReference>
<dbReference type="OrthoDB" id="3351204at2"/>
<reference evidence="1 2" key="1">
    <citation type="submission" date="2015-09" db="EMBL/GenBank/DDBJ databases">
        <title>Sorangium comparison.</title>
        <authorList>
            <person name="Zaburannyi N."/>
            <person name="Bunk B."/>
            <person name="Overmann J."/>
            <person name="Mueller R."/>
        </authorList>
    </citation>
    <scope>NUCLEOTIDE SEQUENCE [LARGE SCALE GENOMIC DNA]</scope>
    <source>
        <strain evidence="1 2">So ceGT47</strain>
    </source>
</reference>
<evidence type="ECO:0000313" key="1">
    <source>
        <dbReference type="EMBL" id="AUX26034.1"/>
    </source>
</evidence>
<organism evidence="1 2">
    <name type="scientific">Sorangium cellulosum</name>
    <name type="common">Polyangium cellulosum</name>
    <dbReference type="NCBI Taxonomy" id="56"/>
    <lineage>
        <taxon>Bacteria</taxon>
        <taxon>Pseudomonadati</taxon>
        <taxon>Myxococcota</taxon>
        <taxon>Polyangia</taxon>
        <taxon>Polyangiales</taxon>
        <taxon>Polyangiaceae</taxon>
        <taxon>Sorangium</taxon>
    </lineage>
</organism>
<sequence length="163" mass="18342">MTHRFSPATEACLKRAGWRPGRSVRTDHWESLLRAANNPVHASVVDFLREFGGLRVVHPHHRVPGKQDYFHINPSIAAKEFPIREDGLYDDNERVGAPLCAIGTACRDYMLLIMDAAGKVYASMDDYLFLVGNSGFEALESLCTPHEWAEIPQLRESSIYRGS</sequence>
<proteinExistence type="predicted"/>
<dbReference type="EMBL" id="CP012670">
    <property type="protein sequence ID" value="AUX26034.1"/>
    <property type="molecule type" value="Genomic_DNA"/>
</dbReference>
<evidence type="ECO:0008006" key="3">
    <source>
        <dbReference type="Google" id="ProtNLM"/>
    </source>
</evidence>
<evidence type="ECO:0000313" key="2">
    <source>
        <dbReference type="Proteomes" id="UP000295781"/>
    </source>
</evidence>
<gene>
    <name evidence="1" type="ORF">SOCEGT47_065870</name>
</gene>
<dbReference type="Proteomes" id="UP000295781">
    <property type="component" value="Chromosome"/>
</dbReference>
<accession>A0A4P2Q8W0</accession>
<dbReference type="InterPro" id="IPR025850">
    <property type="entry name" value="SUKH-3"/>
</dbReference>
<dbReference type="Pfam" id="PF14433">
    <property type="entry name" value="SUKH-3"/>
    <property type="match status" value="1"/>
</dbReference>
<dbReference type="AlphaFoldDB" id="A0A4P2Q8W0"/>
<protein>
    <recommendedName>
        <fullName evidence="3">SUKH-3 domain containing protein</fullName>
    </recommendedName>
</protein>